<evidence type="ECO:0000313" key="1">
    <source>
        <dbReference type="EMBL" id="SIT20144.1"/>
    </source>
</evidence>
<dbReference type="EMBL" id="FTOT01000008">
    <property type="protein sequence ID" value="SIT20144.1"/>
    <property type="molecule type" value="Genomic_DNA"/>
</dbReference>
<keyword evidence="2" id="KW-1185">Reference proteome</keyword>
<accession>A0A1N7QBG0</accession>
<name>A0A1N7QBG0_9RHOB</name>
<dbReference type="Proteomes" id="UP000186141">
    <property type="component" value="Unassembled WGS sequence"/>
</dbReference>
<dbReference type="STRING" id="1086013.SAMN05421774_10881"/>
<gene>
    <name evidence="1" type="ORF">SAMN05421774_10881</name>
</gene>
<reference evidence="1 2" key="1">
    <citation type="submission" date="2017-01" db="EMBL/GenBank/DDBJ databases">
        <authorList>
            <person name="Mah S.A."/>
            <person name="Swanson W.J."/>
            <person name="Moy G.W."/>
            <person name="Vacquier V.D."/>
        </authorList>
    </citation>
    <scope>NUCLEOTIDE SEQUENCE [LARGE SCALE GENOMIC DNA]</scope>
    <source>
        <strain evidence="1 2">DSM 26375</strain>
    </source>
</reference>
<dbReference type="AlphaFoldDB" id="A0A1N7QBG0"/>
<protein>
    <submittedName>
        <fullName evidence="1">Uncharacterized protein</fullName>
    </submittedName>
</protein>
<organism evidence="1 2">
    <name type="scientific">Gemmobacter megaterium</name>
    <dbReference type="NCBI Taxonomy" id="1086013"/>
    <lineage>
        <taxon>Bacteria</taxon>
        <taxon>Pseudomonadati</taxon>
        <taxon>Pseudomonadota</taxon>
        <taxon>Alphaproteobacteria</taxon>
        <taxon>Rhodobacterales</taxon>
        <taxon>Paracoccaceae</taxon>
        <taxon>Gemmobacter</taxon>
    </lineage>
</organism>
<sequence>MANQTPRQAADLREVLARIQEAADLTGVKPGTVTNLLFKDYRLPERIERQIEATEARTASLEEYLARLRNQNQSSE</sequence>
<dbReference type="RefSeq" id="WP_076533589.1">
    <property type="nucleotide sequence ID" value="NZ_BMEH01000008.1"/>
</dbReference>
<evidence type="ECO:0000313" key="2">
    <source>
        <dbReference type="Proteomes" id="UP000186141"/>
    </source>
</evidence>
<proteinExistence type="predicted"/>